<dbReference type="OrthoDB" id="1910803at2759"/>
<feature type="chain" id="PRO_5005793423" evidence="1">
    <location>
        <begin position="22"/>
        <end position="692"/>
    </location>
</feature>
<sequence>MILFIYIWLNFAFGLLPYTQGNIIECPGRSVRQVRAEVDTSAEISLVFYYVSWSSEARQARLVYDGVAHYFKDYASFGAIDCWHLQCNCSHTHPQIPGIAANGGYPDLWPTLMVKYGQKVHLRLQYQGAWLFEDLTRFMNNLIQPIDRMHSAVELNKLWAAADAVVLGLFNSANEQVFKRFMATSVHWLEYDPDRNVRFAVAFGSTANQILKRKPKTLPQLVYIDNRHAVHIYNESRTWLPTEIMNWLQHRVNPLLTMGYGTPSKLTLKARHTPVLAMGIRMHHQHQTPSVMGVDLQRKEHADCDQQDTEHVKLSLLQMPKELYKAGLLPTNCASVWQLNAAVFINYYRINAYLNYLWSQQVHESQLATEADQLLTMHRRNRCLAQTHTKQGTPSSKIRIAKLISAYGQVMLRHSTEQNQTLAVALFDSFKYRDFLNQLGIDQHPHALHKRDSAGVHVFIVDVDSEAVYVMPQHPFSTLALKDFIKQYYAGQLSPVQKNALLPAIPATEGAFMSNYNRHLLLEALQHSNATNVVLIYRTDCPLSAVLSQVLMQVAALLRSPELNFIRFEARSNDLPWELTMDYTPNLFVFPQSSPTESVLFPIDIRVDMANVMSFILAQLEPELQLRLVLASCRRSLRHARSCLDFARGLVMQHIGQYLKYWETYVSERDSILKHLKQFNELHTAIESSFRS</sequence>
<proteinExistence type="predicted"/>
<dbReference type="InterPro" id="IPR052792">
    <property type="entry name" value="Thioredoxin_dom-contain_11"/>
</dbReference>
<dbReference type="AlphaFoldDB" id="A0A0M4EDQ3"/>
<dbReference type="SMR" id="A0A0M4EDQ3"/>
<gene>
    <name evidence="2" type="ORF">Dbus_chr3Lg937</name>
</gene>
<dbReference type="SUPFAM" id="SSF52833">
    <property type="entry name" value="Thioredoxin-like"/>
    <property type="match status" value="1"/>
</dbReference>
<dbReference type="OMA" id="DFIRQFY"/>
<evidence type="ECO:0000313" key="3">
    <source>
        <dbReference type="Proteomes" id="UP000494163"/>
    </source>
</evidence>
<evidence type="ECO:0000313" key="2">
    <source>
        <dbReference type="EMBL" id="ALC43771.1"/>
    </source>
</evidence>
<protein>
    <submittedName>
        <fullName evidence="2">CG13671</fullName>
    </submittedName>
</protein>
<evidence type="ECO:0000256" key="1">
    <source>
        <dbReference type="SAM" id="SignalP"/>
    </source>
</evidence>
<dbReference type="InterPro" id="IPR036249">
    <property type="entry name" value="Thioredoxin-like_sf"/>
</dbReference>
<dbReference type="STRING" id="30019.A0A0M4EDQ3"/>
<keyword evidence="1" id="KW-0732">Signal</keyword>
<keyword evidence="3" id="KW-1185">Reference proteome</keyword>
<dbReference type="PANTHER" id="PTHR46497:SF1">
    <property type="entry name" value="THIOREDOXIN DOMAIN-CONTAINING PROTEIN 11"/>
    <property type="match status" value="1"/>
</dbReference>
<dbReference type="PANTHER" id="PTHR46497">
    <property type="entry name" value="THIOREDOXIN DOMAIN-CONTAINING PROTEIN 11"/>
    <property type="match status" value="1"/>
</dbReference>
<accession>A0A0M4EDQ3</accession>
<dbReference type="EMBL" id="CP012525">
    <property type="protein sequence ID" value="ALC43771.1"/>
    <property type="molecule type" value="Genomic_DNA"/>
</dbReference>
<name>A0A0M4EDQ3_DROBS</name>
<dbReference type="Proteomes" id="UP000494163">
    <property type="component" value="Chromosome 3L"/>
</dbReference>
<feature type="signal peptide" evidence="1">
    <location>
        <begin position="1"/>
        <end position="21"/>
    </location>
</feature>
<reference evidence="2 3" key="1">
    <citation type="submission" date="2015-08" db="EMBL/GenBank/DDBJ databases">
        <title>Ancestral chromatin configuration constrains chromatin evolution on differentiating sex chromosomes in Drosophila.</title>
        <authorList>
            <person name="Zhou Q."/>
            <person name="Bachtrog D."/>
        </authorList>
    </citation>
    <scope>NUCLEOTIDE SEQUENCE [LARGE SCALE GENOMIC DNA]</scope>
    <source>
        <tissue evidence="2">Whole larvae</tissue>
    </source>
</reference>
<organism evidence="2 3">
    <name type="scientific">Drosophila busckii</name>
    <name type="common">Fruit fly</name>
    <dbReference type="NCBI Taxonomy" id="30019"/>
    <lineage>
        <taxon>Eukaryota</taxon>
        <taxon>Metazoa</taxon>
        <taxon>Ecdysozoa</taxon>
        <taxon>Arthropoda</taxon>
        <taxon>Hexapoda</taxon>
        <taxon>Insecta</taxon>
        <taxon>Pterygota</taxon>
        <taxon>Neoptera</taxon>
        <taxon>Endopterygota</taxon>
        <taxon>Diptera</taxon>
        <taxon>Brachycera</taxon>
        <taxon>Muscomorpha</taxon>
        <taxon>Ephydroidea</taxon>
        <taxon>Drosophilidae</taxon>
        <taxon>Drosophila</taxon>
    </lineage>
</organism>